<dbReference type="InterPro" id="IPR016186">
    <property type="entry name" value="C-type_lectin-like/link_sf"/>
</dbReference>
<dbReference type="SUPFAM" id="SSF56436">
    <property type="entry name" value="C-type lectin-like"/>
    <property type="match status" value="1"/>
</dbReference>
<dbReference type="PANTHER" id="PTHR47566">
    <property type="match status" value="1"/>
</dbReference>
<accession>A0ABY4LWJ2</accession>
<dbReference type="InterPro" id="IPR052574">
    <property type="entry name" value="CDIRP"/>
</dbReference>
<dbReference type="SUPFAM" id="SSF52075">
    <property type="entry name" value="Outer arm dynein light chain 1"/>
    <property type="match status" value="1"/>
</dbReference>
<keyword evidence="1" id="KW-0433">Leucine-rich repeat</keyword>
<dbReference type="SUPFAM" id="SSF52058">
    <property type="entry name" value="L domain-like"/>
    <property type="match status" value="1"/>
</dbReference>
<evidence type="ECO:0000259" key="4">
    <source>
        <dbReference type="PROSITE" id="PS50041"/>
    </source>
</evidence>
<evidence type="ECO:0000313" key="6">
    <source>
        <dbReference type="Proteomes" id="UP000829998"/>
    </source>
</evidence>
<dbReference type="InterPro" id="IPR016187">
    <property type="entry name" value="CTDL_fold"/>
</dbReference>
<name>A0ABY4LWJ2_9FLAO</name>
<dbReference type="InterPro" id="IPR001304">
    <property type="entry name" value="C-type_lectin-like"/>
</dbReference>
<dbReference type="Pfam" id="PF19081">
    <property type="entry name" value="Ig_7"/>
    <property type="match status" value="2"/>
</dbReference>
<proteinExistence type="predicted"/>
<feature type="chain" id="PRO_5047547859" evidence="3">
    <location>
        <begin position="25"/>
        <end position="1106"/>
    </location>
</feature>
<dbReference type="InterPro" id="IPR044023">
    <property type="entry name" value="Ig_7"/>
</dbReference>
<feature type="signal peptide" evidence="3">
    <location>
        <begin position="1"/>
        <end position="24"/>
    </location>
</feature>
<keyword evidence="2" id="KW-0677">Repeat</keyword>
<dbReference type="EMBL" id="CP096829">
    <property type="protein sequence ID" value="UPZ17454.1"/>
    <property type="molecule type" value="Genomic_DNA"/>
</dbReference>
<dbReference type="Gene3D" id="3.80.10.10">
    <property type="entry name" value="Ribonuclease Inhibitor"/>
    <property type="match status" value="2"/>
</dbReference>
<gene>
    <name evidence="5" type="ORF">M0M44_08880</name>
</gene>
<sequence length="1106" mass="120174">MKKNYPLKTSFIFILLLSSFIGYAQQYTLIPDPNFEQALIDLSIDSGTIDGQVLTANIINLKTLVLQGKNISDLTGIENFTNLEYLDLGAINNDPNRSNKISNLNITKNTMLRFLSCSLNNLINLDLSKNTNLSELYLDGNKFISIDISNNRLLRILQCNMNNLMYLDVTKNTALQYLTFDDNKLTNIDVSNNTELINLSCNKNQLTSLDITKNIKLVVLFCGFNKLTDLDVSQNTIIQHIMCDFNQLTSLNISNNPVLNFLNLNSNRISILDISKNPQLSVIGASSNNITSIDVTKHISLNDLNISSNPISNLDVTNNGELERLHFSSTKVPFIDTSKNPKLTQLHCSNTLLTSLDVSKNPELTSFVCNSNLLTSLNLKNGNNTLLNNLSFVSNPSLSCIQVDNANYSNANWSAYKDNSATYSNNCSKFSAVASPVIKATGDQLYCPQETKKIVTDITITNDPSETGTEAIYIQISSGYSSGLDKLVLLNPTAHSNITTSWDAAAGKLTLSSSTAGTDVLYSDFVAAIKDVAFTNSSATASGIRTFSITMGKANYLPSTQHYYEYVPSIGITWTAARDAAVARTYYGLQGYLATILSADEAKLIGEQASGTGWIGGSDAETEGVWKWVTGPETGTIFWNGNANGSTPNYAFWNTGEPNQQGDEDYAHITQPGVGIRGSWNDLSNAGDTSGDYQPKGYVVEYGGMPGETPLQIATSTKITIPVATPASNLSPPVCDSGSFTLTATANAGTIKWYDAATGGNLLGTGNTYTTPSISTTTTYYVDAGCELNRKSIIATVNTTPATPIAEQDIYTNCGPGVLTIKATSNVGSINWYTSATGGTSIYAGTTFTTPTISSNTTYYAEASNSGCINPTRTPINIEIYTPPAVTDETLPLCEFKTITLDAGISGMSYLWSNGATTQTTTVSTGGTYTVAVTSPSPENCTSTKTIMVEEHKIPQIARVDVEGTRAIIYPVKAEDYYEYSVDGVNFQDSTIFYDVPGGLQTAYAREKSGCGQNTKPFVVLVFPPFFTPNNDTYNDVWEVTGMENYPQAVVTIFDRYGKLIAQLSRFKMTWDGTLNQVPLPASDYWYALKVDDSMPILRGHFTLKR</sequence>
<dbReference type="Gene3D" id="3.10.100.10">
    <property type="entry name" value="Mannose-Binding Protein A, subunit A"/>
    <property type="match status" value="1"/>
</dbReference>
<dbReference type="Proteomes" id="UP000829998">
    <property type="component" value="Chromosome"/>
</dbReference>
<evidence type="ECO:0000256" key="3">
    <source>
        <dbReference type="SAM" id="SignalP"/>
    </source>
</evidence>
<organism evidence="5 6">
    <name type="scientific">Flavobacterium humidisoli</name>
    <dbReference type="NCBI Taxonomy" id="2937442"/>
    <lineage>
        <taxon>Bacteria</taxon>
        <taxon>Pseudomonadati</taxon>
        <taxon>Bacteroidota</taxon>
        <taxon>Flavobacteriia</taxon>
        <taxon>Flavobacteriales</taxon>
        <taxon>Flavobacteriaceae</taxon>
        <taxon>Flavobacterium</taxon>
    </lineage>
</organism>
<keyword evidence="3" id="KW-0732">Signal</keyword>
<dbReference type="RefSeq" id="WP_248729433.1">
    <property type="nucleotide sequence ID" value="NZ_CP096829.1"/>
</dbReference>
<dbReference type="Pfam" id="PF13585">
    <property type="entry name" value="CHU_C"/>
    <property type="match status" value="1"/>
</dbReference>
<dbReference type="InterPro" id="IPR032675">
    <property type="entry name" value="LRR_dom_sf"/>
</dbReference>
<evidence type="ECO:0000256" key="1">
    <source>
        <dbReference type="ARBA" id="ARBA00022614"/>
    </source>
</evidence>
<dbReference type="NCBIfam" id="TIGR04131">
    <property type="entry name" value="Bac_Flav_CTERM"/>
    <property type="match status" value="1"/>
</dbReference>
<reference evidence="5 6" key="1">
    <citation type="submission" date="2022-04" db="EMBL/GenBank/DDBJ databases">
        <authorList>
            <person name="Ra J.-S."/>
            <person name="Kim S.-B."/>
        </authorList>
    </citation>
    <scope>NUCLEOTIDE SEQUENCE [LARGE SCALE GENOMIC DNA]</scope>
    <source>
        <strain evidence="5 6">MMS21-Er5</strain>
    </source>
</reference>
<feature type="domain" description="C-type lectin" evidence="4">
    <location>
        <begin position="559"/>
        <end position="682"/>
    </location>
</feature>
<dbReference type="PROSITE" id="PS50041">
    <property type="entry name" value="C_TYPE_LECTIN_2"/>
    <property type="match status" value="1"/>
</dbReference>
<dbReference type="InterPro" id="IPR034007">
    <property type="entry name" value="CTLD_bac"/>
</dbReference>
<protein>
    <submittedName>
        <fullName evidence="5">T9SS type B sorting domain-containing protein</fullName>
    </submittedName>
</protein>
<dbReference type="PANTHER" id="PTHR47566:SF1">
    <property type="entry name" value="PROTEIN NUD1"/>
    <property type="match status" value="1"/>
</dbReference>
<dbReference type="InterPro" id="IPR026341">
    <property type="entry name" value="T9SS_type_B"/>
</dbReference>
<keyword evidence="6" id="KW-1185">Reference proteome</keyword>
<evidence type="ECO:0000313" key="5">
    <source>
        <dbReference type="EMBL" id="UPZ17454.1"/>
    </source>
</evidence>
<evidence type="ECO:0000256" key="2">
    <source>
        <dbReference type="ARBA" id="ARBA00022737"/>
    </source>
</evidence>
<dbReference type="CDD" id="cd03603">
    <property type="entry name" value="CLECT_VCBS"/>
    <property type="match status" value="1"/>
</dbReference>